<comment type="pathway">
    <text evidence="2">Cofactor biosynthesis; FAD biosynthesis; FAD from FMN: step 1/1.</text>
</comment>
<evidence type="ECO:0000256" key="2">
    <source>
        <dbReference type="ARBA" id="ARBA00004726"/>
    </source>
</evidence>
<evidence type="ECO:0000256" key="8">
    <source>
        <dbReference type="ARBA" id="ARBA00022630"/>
    </source>
</evidence>
<dbReference type="RefSeq" id="WP_038271440.1">
    <property type="nucleotide sequence ID" value="NZ_JDSQ01000012.1"/>
</dbReference>
<dbReference type="Gene3D" id="3.40.50.620">
    <property type="entry name" value="HUPs"/>
    <property type="match status" value="1"/>
</dbReference>
<dbReference type="Proteomes" id="UP000020406">
    <property type="component" value="Unassembled WGS sequence"/>
</dbReference>
<organism evidence="19 20">
    <name type="scientific">Xylella taiwanensis</name>
    <dbReference type="NCBI Taxonomy" id="1444770"/>
    <lineage>
        <taxon>Bacteria</taxon>
        <taxon>Pseudomonadati</taxon>
        <taxon>Pseudomonadota</taxon>
        <taxon>Gammaproteobacteria</taxon>
        <taxon>Lysobacterales</taxon>
        <taxon>Lysobacteraceae</taxon>
        <taxon>Xylella</taxon>
    </lineage>
</organism>
<dbReference type="FunFam" id="3.40.50.620:FF:000021">
    <property type="entry name" value="Riboflavin biosynthesis protein"/>
    <property type="match status" value="1"/>
</dbReference>
<comment type="caution">
    <text evidence="19">The sequence shown here is derived from an EMBL/GenBank/DDBJ whole genome shotgun (WGS) entry which is preliminary data.</text>
</comment>
<keyword evidence="12" id="KW-0547">Nucleotide-binding</keyword>
<evidence type="ECO:0000259" key="18">
    <source>
        <dbReference type="Pfam" id="PF06574"/>
    </source>
</evidence>
<evidence type="ECO:0000256" key="17">
    <source>
        <dbReference type="ARBA" id="ARBA00049494"/>
    </source>
</evidence>
<evidence type="ECO:0000256" key="12">
    <source>
        <dbReference type="ARBA" id="ARBA00022741"/>
    </source>
</evidence>
<comment type="catalytic activity">
    <reaction evidence="17">
        <text>FMN + ATP + H(+) = FAD + diphosphate</text>
        <dbReference type="Rhea" id="RHEA:17237"/>
        <dbReference type="ChEBI" id="CHEBI:15378"/>
        <dbReference type="ChEBI" id="CHEBI:30616"/>
        <dbReference type="ChEBI" id="CHEBI:33019"/>
        <dbReference type="ChEBI" id="CHEBI:57692"/>
        <dbReference type="ChEBI" id="CHEBI:58210"/>
        <dbReference type="EC" id="2.7.7.2"/>
    </reaction>
</comment>
<dbReference type="GO" id="GO:0006747">
    <property type="term" value="P:FAD biosynthetic process"/>
    <property type="evidence" value="ECO:0007669"/>
    <property type="project" value="UniProtKB-UniPathway"/>
</dbReference>
<name>Z9JJP1_9GAMM</name>
<dbReference type="UniPathway" id="UPA00277">
    <property type="reaction ID" value="UER00407"/>
</dbReference>
<reference evidence="19 20" key="1">
    <citation type="journal article" date="2014" name="Genome Announc.">
        <title>Draft Genome Sequence of Xylella fastidiosa Pear Leaf Scorch Strain in Taiwan.</title>
        <authorList>
            <person name="Su C.C."/>
            <person name="Deng W.L."/>
            <person name="Jan F.J."/>
            <person name="Chang C.J."/>
            <person name="Huang H."/>
            <person name="Chen J."/>
        </authorList>
    </citation>
    <scope>NUCLEOTIDE SEQUENCE [LARGE SCALE GENOMIC DNA]</scope>
    <source>
        <strain evidence="19 20">PLS229</strain>
    </source>
</reference>
<comment type="pathway">
    <text evidence="3">Cofactor biosynthesis; FMN biosynthesis; FMN from riboflavin (ATP route): step 1/1.</text>
</comment>
<dbReference type="STRING" id="1444770.AF72_08485"/>
<keyword evidence="13" id="KW-0274">FAD</keyword>
<evidence type="ECO:0000256" key="14">
    <source>
        <dbReference type="ARBA" id="ARBA00022840"/>
    </source>
</evidence>
<evidence type="ECO:0000256" key="7">
    <source>
        <dbReference type="ARBA" id="ARBA00018483"/>
    </source>
</evidence>
<dbReference type="eggNOG" id="COG0196">
    <property type="taxonomic scope" value="Bacteria"/>
</dbReference>
<dbReference type="InterPro" id="IPR014729">
    <property type="entry name" value="Rossmann-like_a/b/a_fold"/>
</dbReference>
<dbReference type="PANTHER" id="PTHR22749">
    <property type="entry name" value="RIBOFLAVIN KINASE/FMN ADENYLYLTRANSFERASE"/>
    <property type="match status" value="1"/>
</dbReference>
<dbReference type="NCBIfam" id="TIGR00125">
    <property type="entry name" value="cyt_tran_rel"/>
    <property type="match status" value="1"/>
</dbReference>
<dbReference type="GO" id="GO:0008531">
    <property type="term" value="F:riboflavin kinase activity"/>
    <property type="evidence" value="ECO:0007669"/>
    <property type="project" value="UniProtKB-EC"/>
</dbReference>
<feature type="domain" description="FAD synthetase" evidence="18">
    <location>
        <begin position="15"/>
        <end position="168"/>
    </location>
</feature>
<gene>
    <name evidence="19" type="ORF">AF72_08485</name>
</gene>
<comment type="catalytic activity">
    <reaction evidence="16">
        <text>riboflavin + ATP = FMN + ADP + H(+)</text>
        <dbReference type="Rhea" id="RHEA:14357"/>
        <dbReference type="ChEBI" id="CHEBI:15378"/>
        <dbReference type="ChEBI" id="CHEBI:30616"/>
        <dbReference type="ChEBI" id="CHEBI:57986"/>
        <dbReference type="ChEBI" id="CHEBI:58210"/>
        <dbReference type="ChEBI" id="CHEBI:456216"/>
        <dbReference type="EC" id="2.7.1.26"/>
    </reaction>
</comment>
<dbReference type="GO" id="GO:0009398">
    <property type="term" value="P:FMN biosynthetic process"/>
    <property type="evidence" value="ECO:0007669"/>
    <property type="project" value="TreeGrafter"/>
</dbReference>
<evidence type="ECO:0000256" key="10">
    <source>
        <dbReference type="ARBA" id="ARBA00022679"/>
    </source>
</evidence>
<evidence type="ECO:0000256" key="5">
    <source>
        <dbReference type="ARBA" id="ARBA00012105"/>
    </source>
</evidence>
<dbReference type="InterPro" id="IPR023468">
    <property type="entry name" value="Riboflavin_kinase"/>
</dbReference>
<evidence type="ECO:0000256" key="13">
    <source>
        <dbReference type="ARBA" id="ARBA00022827"/>
    </source>
</evidence>
<dbReference type="GO" id="GO:0003919">
    <property type="term" value="F:FMN adenylyltransferase activity"/>
    <property type="evidence" value="ECO:0007669"/>
    <property type="project" value="UniProtKB-EC"/>
</dbReference>
<protein>
    <recommendedName>
        <fullName evidence="7">Bifunctional riboflavin kinase/FMN adenylyltransferase</fullName>
        <ecNumber evidence="5">2.7.1.26</ecNumber>
        <ecNumber evidence="6">2.7.7.2</ecNumber>
    </recommendedName>
    <alternativeName>
        <fullName evidence="15">Riboflavin biosynthesis protein RibF</fullName>
    </alternativeName>
</protein>
<dbReference type="EC" id="2.7.1.26" evidence="5"/>
<dbReference type="AlphaFoldDB" id="Z9JJP1"/>
<keyword evidence="8" id="KW-0285">Flavoprotein</keyword>
<keyword evidence="19" id="KW-0418">Kinase</keyword>
<evidence type="ECO:0000313" key="19">
    <source>
        <dbReference type="EMBL" id="EWS77972.1"/>
    </source>
</evidence>
<dbReference type="CDD" id="cd02064">
    <property type="entry name" value="FAD_synthetase_N"/>
    <property type="match status" value="1"/>
</dbReference>
<sequence length="172" mass="18987">MGRVFRDIEGGRLFPHGSVVCIGAFDGLHLGHQALVRRAFQHATALDVPTVALSFEPLPREFFAPAAPPPRLTLTRAKIEGLHRFGADSVGLLRFDTRLAAMRAQAFVEHVLVGRLGVREVLIGPQFRFGHQRSGDIALLQQLGLRYGFTATEIAPLHRHGERVSATRIRTL</sequence>
<keyword evidence="14" id="KW-0067">ATP-binding</keyword>
<feature type="non-terminal residue" evidence="19">
    <location>
        <position position="172"/>
    </location>
</feature>
<evidence type="ECO:0000256" key="1">
    <source>
        <dbReference type="ARBA" id="ARBA00002121"/>
    </source>
</evidence>
<evidence type="ECO:0000256" key="15">
    <source>
        <dbReference type="ARBA" id="ARBA00032176"/>
    </source>
</evidence>
<dbReference type="PANTHER" id="PTHR22749:SF6">
    <property type="entry name" value="RIBOFLAVIN KINASE"/>
    <property type="match status" value="1"/>
</dbReference>
<evidence type="ECO:0000256" key="9">
    <source>
        <dbReference type="ARBA" id="ARBA00022643"/>
    </source>
</evidence>
<dbReference type="GO" id="GO:0009231">
    <property type="term" value="P:riboflavin biosynthetic process"/>
    <property type="evidence" value="ECO:0007669"/>
    <property type="project" value="InterPro"/>
</dbReference>
<proteinExistence type="inferred from homology"/>
<evidence type="ECO:0000256" key="11">
    <source>
        <dbReference type="ARBA" id="ARBA00022695"/>
    </source>
</evidence>
<evidence type="ECO:0000313" key="20">
    <source>
        <dbReference type="Proteomes" id="UP000020406"/>
    </source>
</evidence>
<keyword evidence="11" id="KW-0548">Nucleotidyltransferase</keyword>
<dbReference type="InterPro" id="IPR004821">
    <property type="entry name" value="Cyt_trans-like"/>
</dbReference>
<comment type="function">
    <text evidence="1">Catalyzes the phosphorylation of riboflavin to FMN followed by the adenylation of FMN to FAD.</text>
</comment>
<evidence type="ECO:0000256" key="3">
    <source>
        <dbReference type="ARBA" id="ARBA00005201"/>
    </source>
</evidence>
<comment type="similarity">
    <text evidence="4">Belongs to the RibF family.</text>
</comment>
<evidence type="ECO:0000256" key="4">
    <source>
        <dbReference type="ARBA" id="ARBA00010214"/>
    </source>
</evidence>
<evidence type="ECO:0000256" key="16">
    <source>
        <dbReference type="ARBA" id="ARBA00047880"/>
    </source>
</evidence>
<dbReference type="EC" id="2.7.7.2" evidence="6"/>
<dbReference type="Pfam" id="PF06574">
    <property type="entry name" value="FAD_syn"/>
    <property type="match status" value="1"/>
</dbReference>
<dbReference type="EMBL" id="JDSQ01000012">
    <property type="protein sequence ID" value="EWS77972.1"/>
    <property type="molecule type" value="Genomic_DNA"/>
</dbReference>
<dbReference type="GO" id="GO:0005524">
    <property type="term" value="F:ATP binding"/>
    <property type="evidence" value="ECO:0007669"/>
    <property type="project" value="UniProtKB-KW"/>
</dbReference>
<evidence type="ECO:0000256" key="6">
    <source>
        <dbReference type="ARBA" id="ARBA00012393"/>
    </source>
</evidence>
<dbReference type="SUPFAM" id="SSF52374">
    <property type="entry name" value="Nucleotidylyl transferase"/>
    <property type="match status" value="1"/>
</dbReference>
<keyword evidence="9" id="KW-0288">FMN</keyword>
<dbReference type="InterPro" id="IPR015864">
    <property type="entry name" value="FAD_synthase"/>
</dbReference>
<keyword evidence="10" id="KW-0808">Transferase</keyword>
<accession>Z9JJP1</accession>